<dbReference type="OrthoDB" id="9799836at2"/>
<dbReference type="Gene3D" id="3.30.1230.10">
    <property type="entry name" value="YlxR-like"/>
    <property type="match status" value="1"/>
</dbReference>
<sequence>MRKLPNDTAGDLLTDVATDSAADKADGPIRRCILSGERAERGELIRLAIGPEGQVAPDVRARAPGRGAWIGVTRPELEDAIARGRMKAALARAFKTGPIVVPDDLPGMIEEALTRALLDRLGLEARSGTLLTGSDRIGEAARRGKVWMLLHSSDSSPDGNAKLDQAWRVGSDAEGSGQRGIVLPVDRTRLSVALGRDNAVHVALTDQRAAARIDQFLGRLLHFKGEGAVPGPGKAV</sequence>
<keyword evidence="3" id="KW-1185">Reference proteome</keyword>
<feature type="domain" description="YlxR" evidence="1">
    <location>
        <begin position="30"/>
        <end position="95"/>
    </location>
</feature>
<dbReference type="RefSeq" id="WP_110299936.1">
    <property type="nucleotide sequence ID" value="NZ_QJJM01000014.1"/>
</dbReference>
<evidence type="ECO:0000313" key="3">
    <source>
        <dbReference type="Proteomes" id="UP000248014"/>
    </source>
</evidence>
<reference evidence="2 3" key="1">
    <citation type="submission" date="2018-05" db="EMBL/GenBank/DDBJ databases">
        <title>Genomic Encyclopedia of Type Strains, Phase IV (KMG-IV): sequencing the most valuable type-strain genomes for metagenomic binning, comparative biology and taxonomic classification.</title>
        <authorList>
            <person name="Goeker M."/>
        </authorList>
    </citation>
    <scope>NUCLEOTIDE SEQUENCE [LARGE SCALE GENOMIC DNA]</scope>
    <source>
        <strain evidence="2 3">DSM 3183</strain>
    </source>
</reference>
<comment type="caution">
    <text evidence="2">The sequence shown here is derived from an EMBL/GenBank/DDBJ whole genome shotgun (WGS) entry which is preliminary data.</text>
</comment>
<proteinExistence type="predicted"/>
<dbReference type="PANTHER" id="PTHR34215:SF1">
    <property type="entry name" value="YLXR DOMAIN-CONTAINING PROTEIN"/>
    <property type="match status" value="1"/>
</dbReference>
<dbReference type="PANTHER" id="PTHR34215">
    <property type="entry name" value="BLL0784 PROTEIN"/>
    <property type="match status" value="1"/>
</dbReference>
<dbReference type="AlphaFoldDB" id="A0A2V3URN9"/>
<dbReference type="InterPro" id="IPR029064">
    <property type="entry name" value="Ribosomal_eL30-like_sf"/>
</dbReference>
<evidence type="ECO:0000259" key="1">
    <source>
        <dbReference type="Pfam" id="PF04296"/>
    </source>
</evidence>
<protein>
    <recommendedName>
        <fullName evidence="1">YlxR domain-containing protein</fullName>
    </recommendedName>
</protein>
<dbReference type="EMBL" id="QJJM01000014">
    <property type="protein sequence ID" value="PXW70062.1"/>
    <property type="molecule type" value="Genomic_DNA"/>
</dbReference>
<name>A0A2V3URN9_9SPHN</name>
<organism evidence="2 3">
    <name type="scientific">Blastomonas natatoria</name>
    <dbReference type="NCBI Taxonomy" id="34015"/>
    <lineage>
        <taxon>Bacteria</taxon>
        <taxon>Pseudomonadati</taxon>
        <taxon>Pseudomonadota</taxon>
        <taxon>Alphaproteobacteria</taxon>
        <taxon>Sphingomonadales</taxon>
        <taxon>Sphingomonadaceae</taxon>
        <taxon>Blastomonas</taxon>
    </lineage>
</organism>
<dbReference type="InterPro" id="IPR035931">
    <property type="entry name" value="YlxR-like_sf"/>
</dbReference>
<dbReference type="SUPFAM" id="SSF64376">
    <property type="entry name" value="YlxR-like"/>
    <property type="match status" value="1"/>
</dbReference>
<dbReference type="Proteomes" id="UP000248014">
    <property type="component" value="Unassembled WGS sequence"/>
</dbReference>
<gene>
    <name evidence="2" type="ORF">C7451_11438</name>
</gene>
<dbReference type="Pfam" id="PF04296">
    <property type="entry name" value="YlxR"/>
    <property type="match status" value="1"/>
</dbReference>
<accession>A0A2V3URN9</accession>
<evidence type="ECO:0000313" key="2">
    <source>
        <dbReference type="EMBL" id="PXW70062.1"/>
    </source>
</evidence>
<dbReference type="InterPro" id="IPR007393">
    <property type="entry name" value="YlxR_dom"/>
</dbReference>
<dbReference type="Gene3D" id="3.30.1330.30">
    <property type="match status" value="1"/>
</dbReference>
<dbReference type="SUPFAM" id="SSF55315">
    <property type="entry name" value="L30e-like"/>
    <property type="match status" value="1"/>
</dbReference>
<dbReference type="InterPro" id="IPR037465">
    <property type="entry name" value="YlxR"/>
</dbReference>